<proteinExistence type="predicted"/>
<sequence length="112" mass="12350">MEIFATDSIIAERIKVRTSGIDWNITLLGETPETRRDTTHIAGNPVKTQNSLEEAQRALIKADMETLILPPAGEYEVIARSIEADTGNKPMIGEMTLCLNQTVSPQIPNEQS</sequence>
<dbReference type="EMBL" id="HG994366">
    <property type="protein sequence ID" value="CAF1917239.1"/>
    <property type="molecule type" value="Genomic_DNA"/>
</dbReference>
<dbReference type="Proteomes" id="UP001295469">
    <property type="component" value="Chromosome C02"/>
</dbReference>
<dbReference type="AlphaFoldDB" id="A0A816KGT5"/>
<accession>A0A816KGT5</accession>
<evidence type="ECO:0000313" key="1">
    <source>
        <dbReference type="EMBL" id="CAF1917239.1"/>
    </source>
</evidence>
<reference evidence="1" key="1">
    <citation type="submission" date="2021-01" db="EMBL/GenBank/DDBJ databases">
        <authorList>
            <consortium name="Genoscope - CEA"/>
            <person name="William W."/>
        </authorList>
    </citation>
    <scope>NUCLEOTIDE SEQUENCE</scope>
</reference>
<protein>
    <submittedName>
        <fullName evidence="1">(rape) hypothetical protein</fullName>
    </submittedName>
</protein>
<organism evidence="1">
    <name type="scientific">Brassica napus</name>
    <name type="common">Rape</name>
    <dbReference type="NCBI Taxonomy" id="3708"/>
    <lineage>
        <taxon>Eukaryota</taxon>
        <taxon>Viridiplantae</taxon>
        <taxon>Streptophyta</taxon>
        <taxon>Embryophyta</taxon>
        <taxon>Tracheophyta</taxon>
        <taxon>Spermatophyta</taxon>
        <taxon>Magnoliopsida</taxon>
        <taxon>eudicotyledons</taxon>
        <taxon>Gunneridae</taxon>
        <taxon>Pentapetalae</taxon>
        <taxon>rosids</taxon>
        <taxon>malvids</taxon>
        <taxon>Brassicales</taxon>
        <taxon>Brassicaceae</taxon>
        <taxon>Brassiceae</taxon>
        <taxon>Brassica</taxon>
    </lineage>
</organism>
<gene>
    <name evidence="1" type="ORF">DARMORV10_C02P41120.1</name>
</gene>
<name>A0A816KGT5_BRANA</name>